<reference evidence="2" key="2">
    <citation type="submission" date="2020-11" db="EMBL/GenBank/DDBJ databases">
        <authorList>
            <person name="McCartney M.A."/>
            <person name="Auch B."/>
            <person name="Kono T."/>
            <person name="Mallez S."/>
            <person name="Becker A."/>
            <person name="Gohl D.M."/>
            <person name="Silverstein K.A.T."/>
            <person name="Koren S."/>
            <person name="Bechman K.B."/>
            <person name="Herman A."/>
            <person name="Abrahante J.E."/>
            <person name="Garbe J."/>
        </authorList>
    </citation>
    <scope>NUCLEOTIDE SEQUENCE</scope>
    <source>
        <strain evidence="2">Duluth1</strain>
        <tissue evidence="2">Whole animal</tissue>
    </source>
</reference>
<keyword evidence="3" id="KW-1185">Reference proteome</keyword>
<reference evidence="2" key="1">
    <citation type="journal article" date="2019" name="bioRxiv">
        <title>The Genome of the Zebra Mussel, Dreissena polymorpha: A Resource for Invasive Species Research.</title>
        <authorList>
            <person name="McCartney M.A."/>
            <person name="Auch B."/>
            <person name="Kono T."/>
            <person name="Mallez S."/>
            <person name="Zhang Y."/>
            <person name="Obille A."/>
            <person name="Becker A."/>
            <person name="Abrahante J.E."/>
            <person name="Garbe J."/>
            <person name="Badalamenti J.P."/>
            <person name="Herman A."/>
            <person name="Mangelson H."/>
            <person name="Liachko I."/>
            <person name="Sullivan S."/>
            <person name="Sone E.D."/>
            <person name="Koren S."/>
            <person name="Silverstein K.A.T."/>
            <person name="Beckman K.B."/>
            <person name="Gohl D.M."/>
        </authorList>
    </citation>
    <scope>NUCLEOTIDE SEQUENCE</scope>
    <source>
        <strain evidence="2">Duluth1</strain>
        <tissue evidence="2">Whole animal</tissue>
    </source>
</reference>
<evidence type="ECO:0000313" key="3">
    <source>
        <dbReference type="Proteomes" id="UP000828390"/>
    </source>
</evidence>
<dbReference type="AlphaFoldDB" id="A0A9D4GPY1"/>
<name>A0A9D4GPY1_DREPO</name>
<sequence>MIECQFFFDRVKGLQNSCEIRSCILLDGVCALSPTWERSLDLNPKTSSIGSTYETYSRAF</sequence>
<dbReference type="EMBL" id="JAIWYP010000005">
    <property type="protein sequence ID" value="KAH3820697.1"/>
    <property type="molecule type" value="Genomic_DNA"/>
</dbReference>
<evidence type="ECO:0000313" key="2">
    <source>
        <dbReference type="EMBL" id="KAH3820823.1"/>
    </source>
</evidence>
<evidence type="ECO:0000313" key="1">
    <source>
        <dbReference type="EMBL" id="KAH3820697.1"/>
    </source>
</evidence>
<accession>A0A9D4GPY1</accession>
<comment type="caution">
    <text evidence="2">The sequence shown here is derived from an EMBL/GenBank/DDBJ whole genome shotgun (WGS) entry which is preliminary data.</text>
</comment>
<protein>
    <submittedName>
        <fullName evidence="2">Uncharacterized protein</fullName>
    </submittedName>
</protein>
<dbReference type="EMBL" id="JAIWYP010000005">
    <property type="protein sequence ID" value="KAH3820823.1"/>
    <property type="molecule type" value="Genomic_DNA"/>
</dbReference>
<proteinExistence type="predicted"/>
<organism evidence="2 3">
    <name type="scientific">Dreissena polymorpha</name>
    <name type="common">Zebra mussel</name>
    <name type="synonym">Mytilus polymorpha</name>
    <dbReference type="NCBI Taxonomy" id="45954"/>
    <lineage>
        <taxon>Eukaryota</taxon>
        <taxon>Metazoa</taxon>
        <taxon>Spiralia</taxon>
        <taxon>Lophotrochozoa</taxon>
        <taxon>Mollusca</taxon>
        <taxon>Bivalvia</taxon>
        <taxon>Autobranchia</taxon>
        <taxon>Heteroconchia</taxon>
        <taxon>Euheterodonta</taxon>
        <taxon>Imparidentia</taxon>
        <taxon>Neoheterodontei</taxon>
        <taxon>Myida</taxon>
        <taxon>Dreissenoidea</taxon>
        <taxon>Dreissenidae</taxon>
        <taxon>Dreissena</taxon>
    </lineage>
</organism>
<dbReference type="Proteomes" id="UP000828390">
    <property type="component" value="Unassembled WGS sequence"/>
</dbReference>
<gene>
    <name evidence="1" type="ORF">DPMN_122445</name>
    <name evidence="2" type="ORF">DPMN_122572</name>
</gene>